<dbReference type="OrthoDB" id="18170at2759"/>
<protein>
    <submittedName>
        <fullName evidence="10">UbiA prenyltransferase</fullName>
    </submittedName>
</protein>
<dbReference type="InterPro" id="IPR044878">
    <property type="entry name" value="UbiA_sf"/>
</dbReference>
<keyword evidence="4 10" id="KW-0808">Transferase</keyword>
<dbReference type="STRING" id="1314782.A0A165QVS2"/>
<feature type="transmembrane region" description="Helical" evidence="9">
    <location>
        <begin position="234"/>
        <end position="251"/>
    </location>
</feature>
<evidence type="ECO:0000256" key="4">
    <source>
        <dbReference type="ARBA" id="ARBA00022679"/>
    </source>
</evidence>
<sequence>MASDSKAQENQPLINGSMKPKVSQPWWCGYWELARMHKFPAGSMLIFWPCAWGYIMALQDICPEPLQLAYIMAVFSAGSTLLHCTACTINDICNRDLDAQVECCKNRPLVAGTISMFGAWVFLFLQVTVFFWGLSFVPRNVLICSAFGVFPLHAFYPLMKHVTNWPQAWLSLAMNWGLPTTWLIAAPNDYQYLPMWALTFRTLCWTIVYDTIYMCPDCKDNSTAILFGDYVKPILLAFMVIFIASLIYSGHATGQGWVYYTVSVGGCTVHLVWQLVTLDMEDLQDCWNKFDSNGQLGYILIAGQLGGWYIH</sequence>
<evidence type="ECO:0000256" key="7">
    <source>
        <dbReference type="ARBA" id="ARBA00023136"/>
    </source>
</evidence>
<comment type="similarity">
    <text evidence="3">Belongs to the UbiA prenyltransferase family.</text>
</comment>
<evidence type="ECO:0000256" key="3">
    <source>
        <dbReference type="ARBA" id="ARBA00005985"/>
    </source>
</evidence>
<feature type="transmembrane region" description="Helical" evidence="9">
    <location>
        <begin position="140"/>
        <end position="156"/>
    </location>
</feature>
<dbReference type="InterPro" id="IPR000537">
    <property type="entry name" value="UbiA_prenyltransferase"/>
</dbReference>
<dbReference type="AlphaFoldDB" id="A0A165QVS2"/>
<evidence type="ECO:0000256" key="8">
    <source>
        <dbReference type="SAM" id="MobiDB-lite"/>
    </source>
</evidence>
<dbReference type="InterPro" id="IPR039653">
    <property type="entry name" value="Prenyltransferase"/>
</dbReference>
<evidence type="ECO:0000256" key="2">
    <source>
        <dbReference type="ARBA" id="ARBA00004141"/>
    </source>
</evidence>
<comment type="cofactor">
    <cofactor evidence="1">
        <name>Mg(2+)</name>
        <dbReference type="ChEBI" id="CHEBI:18420"/>
    </cofactor>
</comment>
<evidence type="ECO:0000313" key="10">
    <source>
        <dbReference type="EMBL" id="KZT22943.1"/>
    </source>
</evidence>
<dbReference type="GO" id="GO:0006744">
    <property type="term" value="P:ubiquinone biosynthetic process"/>
    <property type="evidence" value="ECO:0007669"/>
    <property type="project" value="TreeGrafter"/>
</dbReference>
<name>A0A165QVS2_9AGAM</name>
<dbReference type="GO" id="GO:0008412">
    <property type="term" value="F:4-hydroxybenzoate polyprenyltransferase activity"/>
    <property type="evidence" value="ECO:0007669"/>
    <property type="project" value="TreeGrafter"/>
</dbReference>
<dbReference type="EMBL" id="KV425590">
    <property type="protein sequence ID" value="KZT22943.1"/>
    <property type="molecule type" value="Genomic_DNA"/>
</dbReference>
<evidence type="ECO:0000256" key="1">
    <source>
        <dbReference type="ARBA" id="ARBA00001946"/>
    </source>
</evidence>
<feature type="transmembrane region" description="Helical" evidence="9">
    <location>
        <begin position="69"/>
        <end position="89"/>
    </location>
</feature>
<dbReference type="GO" id="GO:0005743">
    <property type="term" value="C:mitochondrial inner membrane"/>
    <property type="evidence" value="ECO:0007669"/>
    <property type="project" value="TreeGrafter"/>
</dbReference>
<dbReference type="PANTHER" id="PTHR11048:SF28">
    <property type="entry name" value="4-HYDROXYBENZOATE POLYPRENYLTRANSFERASE, MITOCHONDRIAL"/>
    <property type="match status" value="1"/>
</dbReference>
<evidence type="ECO:0000256" key="9">
    <source>
        <dbReference type="SAM" id="Phobius"/>
    </source>
</evidence>
<dbReference type="Pfam" id="PF01040">
    <property type="entry name" value="UbiA"/>
    <property type="match status" value="1"/>
</dbReference>
<keyword evidence="11" id="KW-1185">Reference proteome</keyword>
<feature type="transmembrane region" description="Helical" evidence="9">
    <location>
        <begin position="39"/>
        <end position="57"/>
    </location>
</feature>
<proteinExistence type="inferred from homology"/>
<evidence type="ECO:0000256" key="6">
    <source>
        <dbReference type="ARBA" id="ARBA00022989"/>
    </source>
</evidence>
<feature type="transmembrane region" description="Helical" evidence="9">
    <location>
        <begin position="257"/>
        <end position="276"/>
    </location>
</feature>
<evidence type="ECO:0000313" key="11">
    <source>
        <dbReference type="Proteomes" id="UP000076761"/>
    </source>
</evidence>
<dbReference type="Gene3D" id="1.10.357.140">
    <property type="entry name" value="UbiA prenyltransferase"/>
    <property type="match status" value="1"/>
</dbReference>
<keyword evidence="7 9" id="KW-0472">Membrane</keyword>
<dbReference type="PANTHER" id="PTHR11048">
    <property type="entry name" value="PRENYLTRANSFERASES"/>
    <property type="match status" value="1"/>
</dbReference>
<evidence type="ECO:0000256" key="5">
    <source>
        <dbReference type="ARBA" id="ARBA00022692"/>
    </source>
</evidence>
<organism evidence="10 11">
    <name type="scientific">Neolentinus lepideus HHB14362 ss-1</name>
    <dbReference type="NCBI Taxonomy" id="1314782"/>
    <lineage>
        <taxon>Eukaryota</taxon>
        <taxon>Fungi</taxon>
        <taxon>Dikarya</taxon>
        <taxon>Basidiomycota</taxon>
        <taxon>Agaricomycotina</taxon>
        <taxon>Agaricomycetes</taxon>
        <taxon>Gloeophyllales</taxon>
        <taxon>Gloeophyllaceae</taxon>
        <taxon>Neolentinus</taxon>
    </lineage>
</organism>
<reference evidence="10 11" key="1">
    <citation type="journal article" date="2016" name="Mol. Biol. Evol.">
        <title>Comparative Genomics of Early-Diverging Mushroom-Forming Fungi Provides Insights into the Origins of Lignocellulose Decay Capabilities.</title>
        <authorList>
            <person name="Nagy L.G."/>
            <person name="Riley R."/>
            <person name="Tritt A."/>
            <person name="Adam C."/>
            <person name="Daum C."/>
            <person name="Floudas D."/>
            <person name="Sun H."/>
            <person name="Yadav J.S."/>
            <person name="Pangilinan J."/>
            <person name="Larsson K.H."/>
            <person name="Matsuura K."/>
            <person name="Barry K."/>
            <person name="Labutti K."/>
            <person name="Kuo R."/>
            <person name="Ohm R.A."/>
            <person name="Bhattacharya S.S."/>
            <person name="Shirouzu T."/>
            <person name="Yoshinaga Y."/>
            <person name="Martin F.M."/>
            <person name="Grigoriev I.V."/>
            <person name="Hibbett D.S."/>
        </authorList>
    </citation>
    <scope>NUCLEOTIDE SEQUENCE [LARGE SCALE GENOMIC DNA]</scope>
    <source>
        <strain evidence="10 11">HHB14362 ss-1</strain>
    </source>
</reference>
<gene>
    <name evidence="10" type="ORF">NEOLEDRAFT_1216035</name>
</gene>
<dbReference type="Proteomes" id="UP000076761">
    <property type="component" value="Unassembled WGS sequence"/>
</dbReference>
<dbReference type="InParanoid" id="A0A165QVS2"/>
<dbReference type="Gene3D" id="1.20.120.1780">
    <property type="entry name" value="UbiA prenyltransferase"/>
    <property type="match status" value="1"/>
</dbReference>
<dbReference type="FunFam" id="1.20.120.1780:FF:000001">
    <property type="entry name" value="4-hydroxybenzoate octaprenyltransferase"/>
    <property type="match status" value="1"/>
</dbReference>
<feature type="transmembrane region" description="Helical" evidence="9">
    <location>
        <begin position="109"/>
        <end position="134"/>
    </location>
</feature>
<feature type="region of interest" description="Disordered" evidence="8">
    <location>
        <begin position="1"/>
        <end position="22"/>
    </location>
</feature>
<dbReference type="CDD" id="cd13959">
    <property type="entry name" value="PT_UbiA_COQ2"/>
    <property type="match status" value="1"/>
</dbReference>
<comment type="subcellular location">
    <subcellularLocation>
        <location evidence="2">Membrane</location>
        <topology evidence="2">Multi-pass membrane protein</topology>
    </subcellularLocation>
</comment>
<accession>A0A165QVS2</accession>
<keyword evidence="6 9" id="KW-1133">Transmembrane helix</keyword>
<keyword evidence="5 9" id="KW-0812">Transmembrane</keyword>
<feature type="transmembrane region" description="Helical" evidence="9">
    <location>
        <begin position="168"/>
        <end position="186"/>
    </location>
</feature>